<dbReference type="EMBL" id="CP002498">
    <property type="protein sequence ID" value="AET38331.1"/>
    <property type="molecule type" value="Genomic_DNA"/>
</dbReference>
<keyword evidence="3" id="KW-1185">Reference proteome</keyword>
<evidence type="ECO:0000313" key="3">
    <source>
        <dbReference type="Proteomes" id="UP000006790"/>
    </source>
</evidence>
<dbReference type="Gene3D" id="1.10.510.10">
    <property type="entry name" value="Transferase(Phosphotransferase) domain 1"/>
    <property type="match status" value="1"/>
</dbReference>
<dbReference type="PROSITE" id="PS00108">
    <property type="entry name" value="PROTEIN_KINASE_ST"/>
    <property type="match status" value="1"/>
</dbReference>
<dbReference type="OrthoDB" id="1668230at2759"/>
<name>G8JQJ8_ERECY</name>
<accession>G8JQJ8</accession>
<dbReference type="GO" id="GO:0005524">
    <property type="term" value="F:ATP binding"/>
    <property type="evidence" value="ECO:0007669"/>
    <property type="project" value="InterPro"/>
</dbReference>
<dbReference type="PANTHER" id="PTHR24361">
    <property type="entry name" value="MITOGEN-ACTIVATED KINASE KINASE KINASE"/>
    <property type="match status" value="1"/>
</dbReference>
<dbReference type="Pfam" id="PF00069">
    <property type="entry name" value="Pkinase"/>
    <property type="match status" value="1"/>
</dbReference>
<dbReference type="SMART" id="SM00220">
    <property type="entry name" value="S_TKc"/>
    <property type="match status" value="1"/>
</dbReference>
<dbReference type="HOGENOM" id="CLU_627042_0_0_1"/>
<dbReference type="InterPro" id="IPR000719">
    <property type="entry name" value="Prot_kinase_dom"/>
</dbReference>
<dbReference type="InParanoid" id="G8JQJ8"/>
<dbReference type="FunCoup" id="G8JQJ8">
    <property type="interactions" value="262"/>
</dbReference>
<dbReference type="PROSITE" id="PS50011">
    <property type="entry name" value="PROTEIN_KINASE_DOM"/>
    <property type="match status" value="1"/>
</dbReference>
<dbReference type="Proteomes" id="UP000006790">
    <property type="component" value="Chromosome 2"/>
</dbReference>
<dbReference type="eggNOG" id="ENOG502RW7G">
    <property type="taxonomic scope" value="Eukaryota"/>
</dbReference>
<dbReference type="KEGG" id="erc:Ecym_2618"/>
<gene>
    <name evidence="2" type="ordered locus">Ecym_2618</name>
</gene>
<sequence>MGVLNLWNTPPSSPLEQSRMKQRVVGGEVGLQTEGRWRDGGAKEGLMVFPSPTTPVKCFLGSGGSEVNRVAPSEVVVGDRDDGEGRAAVEEEFVRILQRQNAGLVAVVLGEYGQDMVGYVAGLLRSDVGMMPWQLGLSAIGKGSSSVVFKVSTGVVVKAEEGAAARRSEETRSLALKVPLSKRKAGILFHEVLIYSYLWQQARGRLCANHVVSFHGVTAITKEQYARLRANEVVPGLVLDRMDLTLEKFYQEQPIAKRQWWKFASDLLVSLQFLRQSLVIHGDIKTANVLVRGRDAFLADFTSASVRDCPSGEVLNTTLEYCSPLLIEGMKPNYDSDLYATGLCLLCLITKHEPYRELSMLKSHTNIPVANSLHETQWLINAISKCDPLKYNVLKQDLYDLWEDELRFLKRFFQSDREPLLHIWIAESRSQLEKCAS</sequence>
<dbReference type="OMA" id="LHETQWL"/>
<dbReference type="RefSeq" id="XP_003645148.1">
    <property type="nucleotide sequence ID" value="XM_003645100.1"/>
</dbReference>
<evidence type="ECO:0000259" key="1">
    <source>
        <dbReference type="PROSITE" id="PS50011"/>
    </source>
</evidence>
<protein>
    <recommendedName>
        <fullName evidence="1">Protein kinase domain-containing protein</fullName>
    </recommendedName>
</protein>
<organism evidence="2 3">
    <name type="scientific">Eremothecium cymbalariae (strain CBS 270.75 / DBVPG 7215 / KCTC 17166 / NRRL Y-17582)</name>
    <name type="common">Yeast</name>
    <dbReference type="NCBI Taxonomy" id="931890"/>
    <lineage>
        <taxon>Eukaryota</taxon>
        <taxon>Fungi</taxon>
        <taxon>Dikarya</taxon>
        <taxon>Ascomycota</taxon>
        <taxon>Saccharomycotina</taxon>
        <taxon>Saccharomycetes</taxon>
        <taxon>Saccharomycetales</taxon>
        <taxon>Saccharomycetaceae</taxon>
        <taxon>Eremothecium</taxon>
    </lineage>
</organism>
<feature type="domain" description="Protein kinase" evidence="1">
    <location>
        <begin position="134"/>
        <end position="425"/>
    </location>
</feature>
<dbReference type="GeneID" id="11468361"/>
<dbReference type="AlphaFoldDB" id="G8JQJ8"/>
<dbReference type="InterPro" id="IPR008271">
    <property type="entry name" value="Ser/Thr_kinase_AS"/>
</dbReference>
<proteinExistence type="predicted"/>
<dbReference type="SUPFAM" id="SSF56112">
    <property type="entry name" value="Protein kinase-like (PK-like)"/>
    <property type="match status" value="1"/>
</dbReference>
<dbReference type="GO" id="GO:0004674">
    <property type="term" value="F:protein serine/threonine kinase activity"/>
    <property type="evidence" value="ECO:0007669"/>
    <property type="project" value="TreeGrafter"/>
</dbReference>
<dbReference type="InterPro" id="IPR011009">
    <property type="entry name" value="Kinase-like_dom_sf"/>
</dbReference>
<evidence type="ECO:0000313" key="2">
    <source>
        <dbReference type="EMBL" id="AET38331.1"/>
    </source>
</evidence>
<reference evidence="3" key="1">
    <citation type="journal article" date="2012" name="G3 (Bethesda)">
        <title>Pichia sorbitophila, an interspecies yeast hybrid reveals early steps of genome resolution following polyploidization.</title>
        <authorList>
            <person name="Leh Louis V."/>
            <person name="Despons L."/>
            <person name="Friedrich A."/>
            <person name="Martin T."/>
            <person name="Durrens P."/>
            <person name="Casaregola S."/>
            <person name="Neuveglise C."/>
            <person name="Fairhead C."/>
            <person name="Marck C."/>
            <person name="Cruz J.A."/>
            <person name="Straub M.L."/>
            <person name="Kugler V."/>
            <person name="Sacerdot C."/>
            <person name="Uzunov Z."/>
            <person name="Thierry A."/>
            <person name="Weiss S."/>
            <person name="Bleykasten C."/>
            <person name="De Montigny J."/>
            <person name="Jacques N."/>
            <person name="Jung P."/>
            <person name="Lemaire M."/>
            <person name="Mallet S."/>
            <person name="Morel G."/>
            <person name="Richard G.F."/>
            <person name="Sarkar A."/>
            <person name="Savel G."/>
            <person name="Schacherer J."/>
            <person name="Seret M.L."/>
            <person name="Talla E."/>
            <person name="Samson G."/>
            <person name="Jubin C."/>
            <person name="Poulain J."/>
            <person name="Vacherie B."/>
            <person name="Barbe V."/>
            <person name="Pelletier E."/>
            <person name="Sherman D.J."/>
            <person name="Westhof E."/>
            <person name="Weissenbach J."/>
            <person name="Baret P.V."/>
            <person name="Wincker P."/>
            <person name="Gaillardin C."/>
            <person name="Dujon B."/>
            <person name="Souciet J.L."/>
        </authorList>
    </citation>
    <scope>NUCLEOTIDE SEQUENCE [LARGE SCALE GENOMIC DNA]</scope>
    <source>
        <strain evidence="3">CBS 270.75 / DBVPG 7215 / KCTC 17166 / NRRL Y-17582</strain>
    </source>
</reference>
<dbReference type="InterPro" id="IPR053235">
    <property type="entry name" value="Ser_Thr_kinase"/>
</dbReference>
<dbReference type="GO" id="GO:0005737">
    <property type="term" value="C:cytoplasm"/>
    <property type="evidence" value="ECO:0007669"/>
    <property type="project" value="TreeGrafter"/>
</dbReference>